<dbReference type="GO" id="GO:0016787">
    <property type="term" value="F:hydrolase activity"/>
    <property type="evidence" value="ECO:0007669"/>
    <property type="project" value="UniProtKB-KW"/>
</dbReference>
<dbReference type="PANTHER" id="PTHR11839">
    <property type="entry name" value="UDP/ADP-SUGAR PYROPHOSPHATASE"/>
    <property type="match status" value="1"/>
</dbReference>
<dbReference type="GO" id="GO:0005829">
    <property type="term" value="C:cytosol"/>
    <property type="evidence" value="ECO:0007669"/>
    <property type="project" value="TreeGrafter"/>
</dbReference>
<evidence type="ECO:0000259" key="3">
    <source>
        <dbReference type="PROSITE" id="PS51462"/>
    </source>
</evidence>
<feature type="domain" description="Nudix hydrolase" evidence="3">
    <location>
        <begin position="25"/>
        <end position="155"/>
    </location>
</feature>
<accession>A0A1H5LPZ1</accession>
<gene>
    <name evidence="4" type="ORF">SAMN04489740_2533</name>
</gene>
<evidence type="ECO:0000313" key="4">
    <source>
        <dbReference type="EMBL" id="SEE78587.1"/>
    </source>
</evidence>
<proteinExistence type="predicted"/>
<protein>
    <submittedName>
        <fullName evidence="4">NUDIX domain-containing protein</fullName>
    </submittedName>
</protein>
<dbReference type="AlphaFoldDB" id="A0A1H5LPZ1"/>
<keyword evidence="2" id="KW-0378">Hydrolase</keyword>
<dbReference type="PRINTS" id="PR00502">
    <property type="entry name" value="NUDIXFAMILY"/>
</dbReference>
<dbReference type="CDD" id="cd03424">
    <property type="entry name" value="NUDIX_ADPRase_Nudt5_UGPPase_Nudt14"/>
    <property type="match status" value="1"/>
</dbReference>
<sequence length="164" mass="17956">METVVHQNPWFRVTEQSQGDLSWFRIHAADTAVVLATTNNEKILFIRGRRGGGPRESYELPGGIVETGENPEDAAIRECREETGYCVAETQSLGHVLQVPAISSTRCHIFQAKITSRGSSALEPGENWQSELLSVAEVHRLIAAGAIEDAATLSALCRYFSASR</sequence>
<dbReference type="EMBL" id="FNTV01000001">
    <property type="protein sequence ID" value="SEE78587.1"/>
    <property type="molecule type" value="Genomic_DNA"/>
</dbReference>
<dbReference type="RefSeq" id="WP_074711861.1">
    <property type="nucleotide sequence ID" value="NZ_FNTV01000001.1"/>
</dbReference>
<dbReference type="SUPFAM" id="SSF55811">
    <property type="entry name" value="Nudix"/>
    <property type="match status" value="1"/>
</dbReference>
<dbReference type="Proteomes" id="UP000182725">
    <property type="component" value="Unassembled WGS sequence"/>
</dbReference>
<dbReference type="GO" id="GO:0006753">
    <property type="term" value="P:nucleoside phosphate metabolic process"/>
    <property type="evidence" value="ECO:0007669"/>
    <property type="project" value="TreeGrafter"/>
</dbReference>
<dbReference type="Pfam" id="PF00293">
    <property type="entry name" value="NUDIX"/>
    <property type="match status" value="1"/>
</dbReference>
<organism evidence="4 5">
    <name type="scientific">Arthrobacter alpinus</name>
    <dbReference type="NCBI Taxonomy" id="656366"/>
    <lineage>
        <taxon>Bacteria</taxon>
        <taxon>Bacillati</taxon>
        <taxon>Actinomycetota</taxon>
        <taxon>Actinomycetes</taxon>
        <taxon>Micrococcales</taxon>
        <taxon>Micrococcaceae</taxon>
        <taxon>Arthrobacter</taxon>
    </lineage>
</organism>
<evidence type="ECO:0000256" key="1">
    <source>
        <dbReference type="ARBA" id="ARBA00001946"/>
    </source>
</evidence>
<dbReference type="Gene3D" id="3.90.79.10">
    <property type="entry name" value="Nucleoside Triphosphate Pyrophosphohydrolase"/>
    <property type="match status" value="1"/>
</dbReference>
<reference evidence="4 5" key="1">
    <citation type="submission" date="2016-10" db="EMBL/GenBank/DDBJ databases">
        <authorList>
            <person name="de Groot N.N."/>
        </authorList>
    </citation>
    <scope>NUCLEOTIDE SEQUENCE [LARGE SCALE GENOMIC DNA]</scope>
    <source>
        <strain evidence="4 5">DSM 22274</strain>
    </source>
</reference>
<dbReference type="InterPro" id="IPR020476">
    <property type="entry name" value="Nudix_hydrolase"/>
</dbReference>
<comment type="cofactor">
    <cofactor evidence="1">
        <name>Mg(2+)</name>
        <dbReference type="ChEBI" id="CHEBI:18420"/>
    </cofactor>
</comment>
<evidence type="ECO:0000256" key="2">
    <source>
        <dbReference type="ARBA" id="ARBA00022801"/>
    </source>
</evidence>
<dbReference type="PROSITE" id="PS51462">
    <property type="entry name" value="NUDIX"/>
    <property type="match status" value="1"/>
</dbReference>
<dbReference type="PANTHER" id="PTHR11839:SF18">
    <property type="entry name" value="NUDIX HYDROLASE DOMAIN-CONTAINING PROTEIN"/>
    <property type="match status" value="1"/>
</dbReference>
<evidence type="ECO:0000313" key="5">
    <source>
        <dbReference type="Proteomes" id="UP000182725"/>
    </source>
</evidence>
<name>A0A1H5LPZ1_9MICC</name>
<dbReference type="InterPro" id="IPR000086">
    <property type="entry name" value="NUDIX_hydrolase_dom"/>
</dbReference>
<dbReference type="GO" id="GO:0019693">
    <property type="term" value="P:ribose phosphate metabolic process"/>
    <property type="evidence" value="ECO:0007669"/>
    <property type="project" value="TreeGrafter"/>
</dbReference>
<dbReference type="InterPro" id="IPR015797">
    <property type="entry name" value="NUDIX_hydrolase-like_dom_sf"/>
</dbReference>